<reference evidence="2" key="1">
    <citation type="submission" date="2021-02" db="EMBL/GenBank/DDBJ databases">
        <authorList>
            <person name="Nowell W R."/>
        </authorList>
    </citation>
    <scope>NUCLEOTIDE SEQUENCE</scope>
</reference>
<organism evidence="2 3">
    <name type="scientific">Adineta steineri</name>
    <dbReference type="NCBI Taxonomy" id="433720"/>
    <lineage>
        <taxon>Eukaryota</taxon>
        <taxon>Metazoa</taxon>
        <taxon>Spiralia</taxon>
        <taxon>Gnathifera</taxon>
        <taxon>Rotifera</taxon>
        <taxon>Eurotatoria</taxon>
        <taxon>Bdelloidea</taxon>
        <taxon>Adinetida</taxon>
        <taxon>Adinetidae</taxon>
        <taxon>Adineta</taxon>
    </lineage>
</organism>
<dbReference type="Pfam" id="PF00650">
    <property type="entry name" value="CRAL_TRIO"/>
    <property type="match status" value="1"/>
</dbReference>
<dbReference type="PANTHER" id="PTHR23324">
    <property type="entry name" value="SEC14 RELATED PROTEIN"/>
    <property type="match status" value="1"/>
</dbReference>
<dbReference type="PANTHER" id="PTHR23324:SF66">
    <property type="entry name" value="PROTEIN REAL-TIME"/>
    <property type="match status" value="1"/>
</dbReference>
<gene>
    <name evidence="2" type="ORF">OKA104_LOCUS54942</name>
</gene>
<feature type="domain" description="CRAL-TRIO" evidence="1">
    <location>
        <begin position="1"/>
        <end position="86"/>
    </location>
</feature>
<proteinExistence type="predicted"/>
<dbReference type="Proteomes" id="UP000663881">
    <property type="component" value="Unassembled WGS sequence"/>
</dbReference>
<dbReference type="InterPro" id="IPR051064">
    <property type="entry name" value="SEC14/CRAL-TRIO_domain"/>
</dbReference>
<dbReference type="AlphaFoldDB" id="A0A820T349"/>
<feature type="non-terminal residue" evidence="2">
    <location>
        <position position="86"/>
    </location>
</feature>
<dbReference type="CDD" id="cd00170">
    <property type="entry name" value="SEC14"/>
    <property type="match status" value="1"/>
</dbReference>
<sequence length="86" mass="10003">HGEDVWIRHVLYLVEQGLNKCEENTKIFGKPISSVCVILDFENFSVKHLYRPVFRVISQITDTVEANYPETLGRLFLTRCPRLIPV</sequence>
<dbReference type="InterPro" id="IPR036865">
    <property type="entry name" value="CRAL-TRIO_dom_sf"/>
</dbReference>
<dbReference type="GO" id="GO:0005737">
    <property type="term" value="C:cytoplasm"/>
    <property type="evidence" value="ECO:0007669"/>
    <property type="project" value="TreeGrafter"/>
</dbReference>
<feature type="non-terminal residue" evidence="2">
    <location>
        <position position="1"/>
    </location>
</feature>
<dbReference type="PROSITE" id="PS50191">
    <property type="entry name" value="CRAL_TRIO"/>
    <property type="match status" value="1"/>
</dbReference>
<dbReference type="SUPFAM" id="SSF52087">
    <property type="entry name" value="CRAL/TRIO domain"/>
    <property type="match status" value="1"/>
</dbReference>
<evidence type="ECO:0000259" key="1">
    <source>
        <dbReference type="PROSITE" id="PS50191"/>
    </source>
</evidence>
<dbReference type="InterPro" id="IPR001251">
    <property type="entry name" value="CRAL-TRIO_dom"/>
</dbReference>
<comment type="caution">
    <text evidence="2">The sequence shown here is derived from an EMBL/GenBank/DDBJ whole genome shotgun (WGS) entry which is preliminary data.</text>
</comment>
<dbReference type="EMBL" id="CAJOAY010037711">
    <property type="protein sequence ID" value="CAF4465590.1"/>
    <property type="molecule type" value="Genomic_DNA"/>
</dbReference>
<evidence type="ECO:0000313" key="3">
    <source>
        <dbReference type="Proteomes" id="UP000663881"/>
    </source>
</evidence>
<evidence type="ECO:0000313" key="2">
    <source>
        <dbReference type="EMBL" id="CAF4465590.1"/>
    </source>
</evidence>
<protein>
    <recommendedName>
        <fullName evidence="1">CRAL-TRIO domain-containing protein</fullName>
    </recommendedName>
</protein>
<dbReference type="Gene3D" id="3.40.525.10">
    <property type="entry name" value="CRAL-TRIO lipid binding domain"/>
    <property type="match status" value="1"/>
</dbReference>
<name>A0A820T349_9BILA</name>
<accession>A0A820T349</accession>